<dbReference type="AlphaFoldDB" id="A0A8J5X8F5"/>
<accession>A0A8J5X8F5</accession>
<comment type="caution">
    <text evidence="1">The sequence shown here is derived from an EMBL/GenBank/DDBJ whole genome shotgun (WGS) entry which is preliminary data.</text>
</comment>
<dbReference type="InterPro" id="IPR001925">
    <property type="entry name" value="Porin_Euk"/>
</dbReference>
<dbReference type="EMBL" id="JAGTXO010000050">
    <property type="protein sequence ID" value="KAG8458533.1"/>
    <property type="molecule type" value="Genomic_DNA"/>
</dbReference>
<sequence>MPPAKFADLGKAAADLLSKDFGVGKNTVELKTKAPDSVTFTTNGSHKFGGAADASVQAECKPYGGLLVKGKIDTAGVTTTTVEADGHLAKGLKLICTAGTPPLDKSGLLASASGGFEYAGPMVTALGSYDYLKGAATCSAVTAYACSSGGVGLNYDVAKGALKGYTAKLAYTMPTYSVTGTCNADGKGKLDYACSLFHVVGPDMSVAAEVGIADSKTRLAAVASWAIDKEATAKAKLDSCSMLGLSYKRKLSKSTTLTVAGCFDLNLDASKTKTGIALALAP</sequence>
<dbReference type="OMA" id="MAPPCYA"/>
<name>A0A8J5X8F5_DIALT</name>
<dbReference type="InterPro" id="IPR027246">
    <property type="entry name" value="Porin_Euk/Tom40"/>
</dbReference>
<dbReference type="GO" id="GO:0008308">
    <property type="term" value="F:voltage-gated monoatomic anion channel activity"/>
    <property type="evidence" value="ECO:0007669"/>
    <property type="project" value="InterPro"/>
</dbReference>
<keyword evidence="2" id="KW-1185">Reference proteome</keyword>
<dbReference type="PANTHER" id="PTHR11743:SF70">
    <property type="entry name" value="GH26960P-RELATED"/>
    <property type="match status" value="1"/>
</dbReference>
<evidence type="ECO:0000313" key="1">
    <source>
        <dbReference type="EMBL" id="KAG8458533.1"/>
    </source>
</evidence>
<dbReference type="Proteomes" id="UP000751190">
    <property type="component" value="Unassembled WGS sequence"/>
</dbReference>
<reference evidence="1" key="1">
    <citation type="submission" date="2021-05" db="EMBL/GenBank/DDBJ databases">
        <title>The genome of the haptophyte Pavlova lutheri (Diacronema luteri, Pavlovales) - a model for lipid biosynthesis in eukaryotic algae.</title>
        <authorList>
            <person name="Hulatt C.J."/>
            <person name="Posewitz M.C."/>
        </authorList>
    </citation>
    <scope>NUCLEOTIDE SEQUENCE</scope>
    <source>
        <strain evidence="1">NIVA-4/92</strain>
    </source>
</reference>
<protein>
    <submittedName>
        <fullName evidence="1">Uncharacterized protein</fullName>
    </submittedName>
</protein>
<dbReference type="Pfam" id="PF01459">
    <property type="entry name" value="Porin_3"/>
    <property type="match status" value="1"/>
</dbReference>
<organism evidence="1 2">
    <name type="scientific">Diacronema lutheri</name>
    <name type="common">Unicellular marine alga</name>
    <name type="synonym">Monochrysis lutheri</name>
    <dbReference type="NCBI Taxonomy" id="2081491"/>
    <lineage>
        <taxon>Eukaryota</taxon>
        <taxon>Haptista</taxon>
        <taxon>Haptophyta</taxon>
        <taxon>Pavlovophyceae</taxon>
        <taxon>Pavlovales</taxon>
        <taxon>Pavlovaceae</taxon>
        <taxon>Diacronema</taxon>
    </lineage>
</organism>
<evidence type="ECO:0000313" key="2">
    <source>
        <dbReference type="Proteomes" id="UP000751190"/>
    </source>
</evidence>
<gene>
    <name evidence="1" type="ORF">KFE25_003068</name>
</gene>
<proteinExistence type="predicted"/>
<dbReference type="GO" id="GO:0005741">
    <property type="term" value="C:mitochondrial outer membrane"/>
    <property type="evidence" value="ECO:0007669"/>
    <property type="project" value="InterPro"/>
</dbReference>
<dbReference type="OrthoDB" id="7827681at2759"/>
<dbReference type="Gene3D" id="2.40.160.10">
    <property type="entry name" value="Porin"/>
    <property type="match status" value="1"/>
</dbReference>
<dbReference type="PANTHER" id="PTHR11743">
    <property type="entry name" value="VOLTAGE-DEPENDENT ANION-SELECTIVE CHANNEL"/>
    <property type="match status" value="1"/>
</dbReference>
<dbReference type="InterPro" id="IPR023614">
    <property type="entry name" value="Porin_dom_sf"/>
</dbReference>
<dbReference type="CDD" id="cd07306">
    <property type="entry name" value="Porin3_VDAC"/>
    <property type="match status" value="1"/>
</dbReference>